<evidence type="ECO:0000259" key="2">
    <source>
        <dbReference type="Pfam" id="PF14032"/>
    </source>
</evidence>
<dbReference type="InterPro" id="IPR038232">
    <property type="entry name" value="PknH-like_Extracell_sf"/>
</dbReference>
<sequence>MIYRVTPRLPVLAAALCLVVSGCSAITTGTAMPAGKAPLTSPDSLPTLLLSAPDVGAALSSDDVVVTTDVSKAWNDSAHFADVNCLAIAGAAQQGVYASSGSTAVHGQVLRDPPTAPQWSHYAVQAVVAFPTAQAAADFFAASQRGWAACSDRQLNYAQPIGPPQVWSVGQTSTNNDVLAVSRVQQSPQRWACQRALTVHSNVAVDVEACSLHGPTAAASAIAGQIAGRLPSA</sequence>
<reference evidence="3 4" key="1">
    <citation type="journal article" date="2019" name="Emerg. Microbes Infect.">
        <title>Comprehensive subspecies identification of 175 nontuberculous mycobacteria species based on 7547 genomic profiles.</title>
        <authorList>
            <person name="Matsumoto Y."/>
            <person name="Kinjo T."/>
            <person name="Motooka D."/>
            <person name="Nabeya D."/>
            <person name="Jung N."/>
            <person name="Uechi K."/>
            <person name="Horii T."/>
            <person name="Iida T."/>
            <person name="Fujita J."/>
            <person name="Nakamura S."/>
        </authorList>
    </citation>
    <scope>NUCLEOTIDE SEQUENCE [LARGE SCALE GENOMIC DNA]</scope>
    <source>
        <strain evidence="3 4">JCM 30395</strain>
    </source>
</reference>
<feature type="chain" id="PRO_5039700708" evidence="1">
    <location>
        <begin position="26"/>
        <end position="233"/>
    </location>
</feature>
<keyword evidence="1" id="KW-0732">Signal</keyword>
<dbReference type="EMBL" id="AP022595">
    <property type="protein sequence ID" value="BBY60583.1"/>
    <property type="molecule type" value="Genomic_DNA"/>
</dbReference>
<dbReference type="InterPro" id="IPR026954">
    <property type="entry name" value="PknH-like_Extracell"/>
</dbReference>
<dbReference type="PROSITE" id="PS51257">
    <property type="entry name" value="PROKAR_LIPOPROTEIN"/>
    <property type="match status" value="1"/>
</dbReference>
<dbReference type="KEGG" id="msar:MSAR_37190"/>
<evidence type="ECO:0000313" key="3">
    <source>
        <dbReference type="EMBL" id="BBY60583.1"/>
    </source>
</evidence>
<dbReference type="AlphaFoldDB" id="A0A7I7SV43"/>
<evidence type="ECO:0000313" key="4">
    <source>
        <dbReference type="Proteomes" id="UP000466445"/>
    </source>
</evidence>
<evidence type="ECO:0000256" key="1">
    <source>
        <dbReference type="SAM" id="SignalP"/>
    </source>
</evidence>
<feature type="signal peptide" evidence="1">
    <location>
        <begin position="1"/>
        <end position="25"/>
    </location>
</feature>
<keyword evidence="4" id="KW-1185">Reference proteome</keyword>
<name>A0A7I7SV43_9MYCO</name>
<organism evidence="3 4">
    <name type="scientific">Mycolicibacterium sarraceniae</name>
    <dbReference type="NCBI Taxonomy" id="1534348"/>
    <lineage>
        <taxon>Bacteria</taxon>
        <taxon>Bacillati</taxon>
        <taxon>Actinomycetota</taxon>
        <taxon>Actinomycetes</taxon>
        <taxon>Mycobacteriales</taxon>
        <taxon>Mycobacteriaceae</taxon>
        <taxon>Mycolicibacterium</taxon>
    </lineage>
</organism>
<dbReference type="Gene3D" id="3.40.1000.70">
    <property type="entry name" value="PknH-like extracellular domain"/>
    <property type="match status" value="1"/>
</dbReference>
<proteinExistence type="predicted"/>
<dbReference type="Pfam" id="PF14032">
    <property type="entry name" value="PknH_C"/>
    <property type="match status" value="1"/>
</dbReference>
<dbReference type="Proteomes" id="UP000466445">
    <property type="component" value="Chromosome"/>
</dbReference>
<protein>
    <submittedName>
        <fullName evidence="3">Sensor domain-containing protein</fullName>
    </submittedName>
</protein>
<gene>
    <name evidence="3" type="primary">lppH</name>
    <name evidence="3" type="ORF">MSAR_37190</name>
</gene>
<feature type="domain" description="PknH-like extracellular" evidence="2">
    <location>
        <begin position="42"/>
        <end position="229"/>
    </location>
</feature>
<accession>A0A7I7SV43</accession>